<evidence type="ECO:0000256" key="2">
    <source>
        <dbReference type="ARBA" id="ARBA00023157"/>
    </source>
</evidence>
<dbReference type="InterPro" id="IPR001254">
    <property type="entry name" value="Trypsin_dom"/>
</dbReference>
<dbReference type="InterPro" id="IPR009003">
    <property type="entry name" value="Peptidase_S1_PA"/>
</dbReference>
<name>A0AAE1NLC1_9EUCA</name>
<accession>A0AAE1NLC1</accession>
<dbReference type="GO" id="GO:0004252">
    <property type="term" value="F:serine-type endopeptidase activity"/>
    <property type="evidence" value="ECO:0007669"/>
    <property type="project" value="InterPro"/>
</dbReference>
<dbReference type="GO" id="GO:0006508">
    <property type="term" value="P:proteolysis"/>
    <property type="evidence" value="ECO:0007669"/>
    <property type="project" value="InterPro"/>
</dbReference>
<dbReference type="Gene3D" id="2.60.120.290">
    <property type="entry name" value="Spermadhesin, CUB domain"/>
    <property type="match status" value="1"/>
</dbReference>
<comment type="caution">
    <text evidence="3">Lacks conserved residue(s) required for the propagation of feature annotation.</text>
</comment>
<dbReference type="InterPro" id="IPR043504">
    <property type="entry name" value="Peptidase_S1_PA_chymotrypsin"/>
</dbReference>
<dbReference type="InterPro" id="IPR035914">
    <property type="entry name" value="Sperma_CUB_dom_sf"/>
</dbReference>
<proteinExistence type="predicted"/>
<dbReference type="EMBL" id="JAWZYT010005119">
    <property type="protein sequence ID" value="KAK4291563.1"/>
    <property type="molecule type" value="Genomic_DNA"/>
</dbReference>
<keyword evidence="7" id="KW-1185">Reference proteome</keyword>
<feature type="domain" description="CUB" evidence="4">
    <location>
        <begin position="1"/>
        <end position="107"/>
    </location>
</feature>
<evidence type="ECO:0000256" key="1">
    <source>
        <dbReference type="ARBA" id="ARBA00022659"/>
    </source>
</evidence>
<dbReference type="SMART" id="SM00042">
    <property type="entry name" value="CUB"/>
    <property type="match status" value="1"/>
</dbReference>
<evidence type="ECO:0000259" key="4">
    <source>
        <dbReference type="PROSITE" id="PS01180"/>
    </source>
</evidence>
<dbReference type="CDD" id="cd00041">
    <property type="entry name" value="CUB"/>
    <property type="match status" value="1"/>
</dbReference>
<evidence type="ECO:0000313" key="7">
    <source>
        <dbReference type="Proteomes" id="UP001292094"/>
    </source>
</evidence>
<evidence type="ECO:0000256" key="3">
    <source>
        <dbReference type="PROSITE-ProRule" id="PRU00059"/>
    </source>
</evidence>
<protein>
    <submittedName>
        <fullName evidence="6">Uncharacterized protein</fullName>
    </submittedName>
</protein>
<dbReference type="PANTHER" id="PTHR24255:SF31">
    <property type="entry name" value="CUBILIN-LIKE PROTEIN"/>
    <property type="match status" value="1"/>
</dbReference>
<dbReference type="SUPFAM" id="SSF49854">
    <property type="entry name" value="Spermadhesin, CUB domain"/>
    <property type="match status" value="1"/>
</dbReference>
<dbReference type="Proteomes" id="UP001292094">
    <property type="component" value="Unassembled WGS sequence"/>
</dbReference>
<comment type="caution">
    <text evidence="6">The sequence shown here is derived from an EMBL/GenBank/DDBJ whole genome shotgun (WGS) entry which is preliminary data.</text>
</comment>
<dbReference type="PROSITE" id="PS50240">
    <property type="entry name" value="TRYPSIN_DOM"/>
    <property type="match status" value="1"/>
</dbReference>
<dbReference type="AlphaFoldDB" id="A0AAE1NLC1"/>
<dbReference type="InterPro" id="IPR000859">
    <property type="entry name" value="CUB_dom"/>
</dbReference>
<dbReference type="SUPFAM" id="SSF50494">
    <property type="entry name" value="Trypsin-like serine proteases"/>
    <property type="match status" value="1"/>
</dbReference>
<evidence type="ECO:0000259" key="5">
    <source>
        <dbReference type="PROSITE" id="PS50240"/>
    </source>
</evidence>
<sequence>MGGGQSSPLTLSSPNYPAAYDYHTSCGWFIRPSSRRVVSRFTCPSFELQKMKQDGRCPDYLKVNQVKYCGHNPPRSITITNVTLIKVAFHTNGNRNYGGFQCTVTTTNPNTDKCACSVLPDGGKRKGVKKKKEGQQQQHPWLASLVPTHGTTSDIFCSASVISERFLLTSAACAFKIKYNKYNYEVLITGTTTSMRLAIRKVFLHPDYIPDVAHSESNVGLIYLKEAIQFGSVTMVVPVCLPSTRYHFHSGPATFSGWGREAQHRPAQHRDQFIQVIIFTTLLTT</sequence>
<evidence type="ECO:0000313" key="6">
    <source>
        <dbReference type="EMBL" id="KAK4291563.1"/>
    </source>
</evidence>
<dbReference type="Pfam" id="PF00431">
    <property type="entry name" value="CUB"/>
    <property type="match status" value="1"/>
</dbReference>
<dbReference type="SMART" id="SM00020">
    <property type="entry name" value="Tryp_SPc"/>
    <property type="match status" value="1"/>
</dbReference>
<dbReference type="PANTHER" id="PTHR24255">
    <property type="entry name" value="COMPLEMENT COMPONENT 1, S SUBCOMPONENT-RELATED"/>
    <property type="match status" value="1"/>
</dbReference>
<dbReference type="Pfam" id="PF00089">
    <property type="entry name" value="Trypsin"/>
    <property type="match status" value="1"/>
</dbReference>
<keyword evidence="1" id="KW-0768">Sushi</keyword>
<keyword evidence="2" id="KW-1015">Disulfide bond</keyword>
<reference evidence="6" key="1">
    <citation type="submission" date="2023-11" db="EMBL/GenBank/DDBJ databases">
        <title>Genome assemblies of two species of porcelain crab, Petrolisthes cinctipes and Petrolisthes manimaculis (Anomura: Porcellanidae).</title>
        <authorList>
            <person name="Angst P."/>
        </authorList>
    </citation>
    <scope>NUCLEOTIDE SEQUENCE</scope>
    <source>
        <strain evidence="6">PB745_02</strain>
        <tissue evidence="6">Gill</tissue>
    </source>
</reference>
<feature type="domain" description="Peptidase S1" evidence="5">
    <location>
        <begin position="120"/>
        <end position="285"/>
    </location>
</feature>
<gene>
    <name evidence="6" type="ORF">Pmani_035623</name>
</gene>
<organism evidence="6 7">
    <name type="scientific">Petrolisthes manimaculis</name>
    <dbReference type="NCBI Taxonomy" id="1843537"/>
    <lineage>
        <taxon>Eukaryota</taxon>
        <taxon>Metazoa</taxon>
        <taxon>Ecdysozoa</taxon>
        <taxon>Arthropoda</taxon>
        <taxon>Crustacea</taxon>
        <taxon>Multicrustacea</taxon>
        <taxon>Malacostraca</taxon>
        <taxon>Eumalacostraca</taxon>
        <taxon>Eucarida</taxon>
        <taxon>Decapoda</taxon>
        <taxon>Pleocyemata</taxon>
        <taxon>Anomura</taxon>
        <taxon>Galatheoidea</taxon>
        <taxon>Porcellanidae</taxon>
        <taxon>Petrolisthes</taxon>
    </lineage>
</organism>
<dbReference type="PROSITE" id="PS01180">
    <property type="entry name" value="CUB"/>
    <property type="match status" value="1"/>
</dbReference>
<dbReference type="GO" id="GO:0005615">
    <property type="term" value="C:extracellular space"/>
    <property type="evidence" value="ECO:0007669"/>
    <property type="project" value="TreeGrafter"/>
</dbReference>
<dbReference type="Gene3D" id="2.40.10.10">
    <property type="entry name" value="Trypsin-like serine proteases"/>
    <property type="match status" value="1"/>
</dbReference>